<evidence type="ECO:0000313" key="1">
    <source>
        <dbReference type="EMBL" id="MXU94231.1"/>
    </source>
</evidence>
<dbReference type="PROSITE" id="PS51257">
    <property type="entry name" value="PROKAR_LIPOPROTEIN"/>
    <property type="match status" value="1"/>
</dbReference>
<sequence>MQKGGALRRRRLLVTPASSGACSGGGGAWCGGPLDGQGDKAVVVGHVALEDLGAGPQHALEAGPVQLDALEVTPRHHRGRPGPVQQQGDLAEVVGWPEPAHFLLGLAFGTSLQHGCGPLLDDEEVVSGHPLFHDDVAVVERDGLERVRHCQPLPLVQAL</sequence>
<proteinExistence type="predicted"/>
<dbReference type="AlphaFoldDB" id="A0A6B0UXH7"/>
<protein>
    <submittedName>
        <fullName evidence="1">Putative secreted protein</fullName>
    </submittedName>
</protein>
<organism evidence="1">
    <name type="scientific">Ixodes ricinus</name>
    <name type="common">Common tick</name>
    <name type="synonym">Acarus ricinus</name>
    <dbReference type="NCBI Taxonomy" id="34613"/>
    <lineage>
        <taxon>Eukaryota</taxon>
        <taxon>Metazoa</taxon>
        <taxon>Ecdysozoa</taxon>
        <taxon>Arthropoda</taxon>
        <taxon>Chelicerata</taxon>
        <taxon>Arachnida</taxon>
        <taxon>Acari</taxon>
        <taxon>Parasitiformes</taxon>
        <taxon>Ixodida</taxon>
        <taxon>Ixodoidea</taxon>
        <taxon>Ixodidae</taxon>
        <taxon>Ixodinae</taxon>
        <taxon>Ixodes</taxon>
    </lineage>
</organism>
<accession>A0A6B0UXH7</accession>
<reference evidence="1" key="1">
    <citation type="submission" date="2019-12" db="EMBL/GenBank/DDBJ databases">
        <title>An insight into the sialome of adult female Ixodes ricinus ticks feeding for 6 days.</title>
        <authorList>
            <person name="Perner J."/>
            <person name="Ribeiro J.M.C."/>
        </authorList>
    </citation>
    <scope>NUCLEOTIDE SEQUENCE</scope>
    <source>
        <strain evidence="1">Semi-engorged</strain>
        <tissue evidence="1">Salivary glands</tissue>
    </source>
</reference>
<dbReference type="EMBL" id="GIFC01012148">
    <property type="protein sequence ID" value="MXU94231.1"/>
    <property type="molecule type" value="Transcribed_RNA"/>
</dbReference>
<name>A0A6B0UXH7_IXORI</name>